<evidence type="ECO:0000313" key="3">
    <source>
        <dbReference type="Proteomes" id="UP001202134"/>
    </source>
</evidence>
<reference evidence="2 3" key="1">
    <citation type="submission" date="2022-01" db="EMBL/GenBank/DDBJ databases">
        <title>Whole genome-based taxonomy of the Shewanellaceae.</title>
        <authorList>
            <person name="Martin-Rodriguez A.J."/>
        </authorList>
    </citation>
    <scope>NUCLEOTIDE SEQUENCE [LARGE SCALE GENOMIC DNA]</scope>
    <source>
        <strain evidence="2 3">DSM 24955</strain>
    </source>
</reference>
<keyword evidence="3" id="KW-1185">Reference proteome</keyword>
<dbReference type="Proteomes" id="UP001202134">
    <property type="component" value="Unassembled WGS sequence"/>
</dbReference>
<evidence type="ECO:0000256" key="1">
    <source>
        <dbReference type="SAM" id="Phobius"/>
    </source>
</evidence>
<feature type="transmembrane region" description="Helical" evidence="1">
    <location>
        <begin position="6"/>
        <end position="24"/>
    </location>
</feature>
<sequence length="78" mass="8894">MEQEYAIVALVIIITLGTTATEMFKHYVKIKSTKHDKDNNAEISMLRQQNKELQTRIATLETIVTEPGYDLKQTINGL</sequence>
<name>A0ABT0KTT5_9GAMM</name>
<protein>
    <recommendedName>
        <fullName evidence="4">Phage shock protein B</fullName>
    </recommendedName>
</protein>
<keyword evidence="1" id="KW-0812">Transmembrane</keyword>
<organism evidence="2 3">
    <name type="scientific">Shewanella electrodiphila</name>
    <dbReference type="NCBI Taxonomy" id="934143"/>
    <lineage>
        <taxon>Bacteria</taxon>
        <taxon>Pseudomonadati</taxon>
        <taxon>Pseudomonadota</taxon>
        <taxon>Gammaproteobacteria</taxon>
        <taxon>Alteromonadales</taxon>
        <taxon>Shewanellaceae</taxon>
        <taxon>Shewanella</taxon>
    </lineage>
</organism>
<keyword evidence="1" id="KW-0472">Membrane</keyword>
<comment type="caution">
    <text evidence="2">The sequence shown here is derived from an EMBL/GenBank/DDBJ whole genome shotgun (WGS) entry which is preliminary data.</text>
</comment>
<keyword evidence="1" id="KW-1133">Transmembrane helix</keyword>
<proteinExistence type="predicted"/>
<dbReference type="RefSeq" id="WP_102531649.1">
    <property type="nucleotide sequence ID" value="NZ_JAKIKU010000012.1"/>
</dbReference>
<gene>
    <name evidence="2" type="ORF">L2737_17995</name>
</gene>
<dbReference type="EMBL" id="JAKIKU010000012">
    <property type="protein sequence ID" value="MCL1047194.1"/>
    <property type="molecule type" value="Genomic_DNA"/>
</dbReference>
<evidence type="ECO:0000313" key="2">
    <source>
        <dbReference type="EMBL" id="MCL1047194.1"/>
    </source>
</evidence>
<accession>A0ABT0KTT5</accession>
<evidence type="ECO:0008006" key="4">
    <source>
        <dbReference type="Google" id="ProtNLM"/>
    </source>
</evidence>